<protein>
    <submittedName>
        <fullName evidence="2">Uncharacterized protein</fullName>
    </submittedName>
</protein>
<keyword evidence="3" id="KW-1185">Reference proteome</keyword>
<feature type="signal peptide" evidence="1">
    <location>
        <begin position="1"/>
        <end position="25"/>
    </location>
</feature>
<gene>
    <name evidence="2" type="ORF">IGS68_21175</name>
</gene>
<dbReference type="EMBL" id="CP067420">
    <property type="protein sequence ID" value="QQP88524.1"/>
    <property type="molecule type" value="Genomic_DNA"/>
</dbReference>
<dbReference type="Proteomes" id="UP000595197">
    <property type="component" value="Chromosome"/>
</dbReference>
<name>A0ABX7B2H6_9PROT</name>
<keyword evidence="1" id="KW-0732">Signal</keyword>
<dbReference type="RefSeq" id="WP_201073536.1">
    <property type="nucleotide sequence ID" value="NZ_CP067420.1"/>
</dbReference>
<feature type="chain" id="PRO_5045658967" evidence="1">
    <location>
        <begin position="26"/>
        <end position="118"/>
    </location>
</feature>
<organism evidence="2 3">
    <name type="scientific">Skermanella cutis</name>
    <dbReference type="NCBI Taxonomy" id="2775420"/>
    <lineage>
        <taxon>Bacteria</taxon>
        <taxon>Pseudomonadati</taxon>
        <taxon>Pseudomonadota</taxon>
        <taxon>Alphaproteobacteria</taxon>
        <taxon>Rhodospirillales</taxon>
        <taxon>Azospirillaceae</taxon>
        <taxon>Skermanella</taxon>
    </lineage>
</organism>
<evidence type="ECO:0000313" key="3">
    <source>
        <dbReference type="Proteomes" id="UP000595197"/>
    </source>
</evidence>
<reference evidence="2" key="1">
    <citation type="submission" date="2021-02" db="EMBL/GenBank/DDBJ databases">
        <title>Skermanella TT6 skin isolate.</title>
        <authorList>
            <person name="Lee K."/>
            <person name="Ganzorig M."/>
        </authorList>
    </citation>
    <scope>NUCLEOTIDE SEQUENCE</scope>
    <source>
        <strain evidence="2">TT6</strain>
    </source>
</reference>
<accession>A0ABX7B2H6</accession>
<evidence type="ECO:0000256" key="1">
    <source>
        <dbReference type="SAM" id="SignalP"/>
    </source>
</evidence>
<evidence type="ECO:0000313" key="2">
    <source>
        <dbReference type="EMBL" id="QQP88524.1"/>
    </source>
</evidence>
<sequence>MLTRFRVARPLFRPIALSLGLSALAVGVAAATVVKEGGPQLGAKPGGSASVAPDGAVRLQCWQQGSRIIDEGDLRDAAVGYFEGAGSLRFRRGSAPGRMVMLLSPAPETTCLLIEDGE</sequence>
<proteinExistence type="predicted"/>